<keyword evidence="3" id="KW-1185">Reference proteome</keyword>
<dbReference type="AlphaFoldDB" id="A0A4Y7PM77"/>
<feature type="region of interest" description="Disordered" evidence="1">
    <location>
        <begin position="49"/>
        <end position="101"/>
    </location>
</feature>
<dbReference type="VEuPathDB" id="FungiDB:BD410DRAFT_845109"/>
<feature type="region of interest" description="Disordered" evidence="1">
    <location>
        <begin position="147"/>
        <end position="192"/>
    </location>
</feature>
<reference evidence="2 3" key="1">
    <citation type="submission" date="2018-06" db="EMBL/GenBank/DDBJ databases">
        <title>A transcriptomic atlas of mushroom development highlights an independent origin of complex multicellularity.</title>
        <authorList>
            <consortium name="DOE Joint Genome Institute"/>
            <person name="Krizsan K."/>
            <person name="Almasi E."/>
            <person name="Merenyi Z."/>
            <person name="Sahu N."/>
            <person name="Viragh M."/>
            <person name="Koszo T."/>
            <person name="Mondo S."/>
            <person name="Kiss B."/>
            <person name="Balint B."/>
            <person name="Kues U."/>
            <person name="Barry K."/>
            <person name="Hegedus J.C."/>
            <person name="Henrissat B."/>
            <person name="Johnson J."/>
            <person name="Lipzen A."/>
            <person name="Ohm R."/>
            <person name="Nagy I."/>
            <person name="Pangilinan J."/>
            <person name="Yan J."/>
            <person name="Xiong Y."/>
            <person name="Grigoriev I.V."/>
            <person name="Hibbett D.S."/>
            <person name="Nagy L.G."/>
        </authorList>
    </citation>
    <scope>NUCLEOTIDE SEQUENCE [LARGE SCALE GENOMIC DNA]</scope>
    <source>
        <strain evidence="2 3">SZMC22713</strain>
    </source>
</reference>
<evidence type="ECO:0000256" key="1">
    <source>
        <dbReference type="SAM" id="MobiDB-lite"/>
    </source>
</evidence>
<accession>A0A4Y7PM77</accession>
<sequence length="192" mass="20826">MSGRSKAAEAAAASKIRLVLCKCEKCKAADPEGKGRMILIGLPETVGDPPVQQNPILQPSELLPGPPFKPVPEADDIQHHHGDNGLEGNHFADDLPMDITGDHNEDLQVIESETRESVDIPSAGLEGNHFANDLDITIDRAEEFQVIESETRESVDIPTTGEEPLLERPSRSVQPARQATPEHPPQEDTPAI</sequence>
<dbReference type="EMBL" id="ML170271">
    <property type="protein sequence ID" value="TDL15550.1"/>
    <property type="molecule type" value="Genomic_DNA"/>
</dbReference>
<protein>
    <submittedName>
        <fullName evidence="2">Uncharacterized protein</fullName>
    </submittedName>
</protein>
<evidence type="ECO:0000313" key="3">
    <source>
        <dbReference type="Proteomes" id="UP000294933"/>
    </source>
</evidence>
<dbReference type="Proteomes" id="UP000294933">
    <property type="component" value="Unassembled WGS sequence"/>
</dbReference>
<evidence type="ECO:0000313" key="2">
    <source>
        <dbReference type="EMBL" id="TDL15550.1"/>
    </source>
</evidence>
<organism evidence="2 3">
    <name type="scientific">Rickenella mellea</name>
    <dbReference type="NCBI Taxonomy" id="50990"/>
    <lineage>
        <taxon>Eukaryota</taxon>
        <taxon>Fungi</taxon>
        <taxon>Dikarya</taxon>
        <taxon>Basidiomycota</taxon>
        <taxon>Agaricomycotina</taxon>
        <taxon>Agaricomycetes</taxon>
        <taxon>Hymenochaetales</taxon>
        <taxon>Rickenellaceae</taxon>
        <taxon>Rickenella</taxon>
    </lineage>
</organism>
<proteinExistence type="predicted"/>
<name>A0A4Y7PM77_9AGAM</name>
<gene>
    <name evidence="2" type="ORF">BD410DRAFT_845109</name>
</gene>